<dbReference type="PROSITE" id="PS00211">
    <property type="entry name" value="ABC_TRANSPORTER_1"/>
    <property type="match status" value="1"/>
</dbReference>
<dbReference type="GO" id="GO:0005524">
    <property type="term" value="F:ATP binding"/>
    <property type="evidence" value="ECO:0007669"/>
    <property type="project" value="UniProtKB-KW"/>
</dbReference>
<dbReference type="PANTHER" id="PTHR42788">
    <property type="entry name" value="TAURINE IMPORT ATP-BINDING PROTEIN-RELATED"/>
    <property type="match status" value="1"/>
</dbReference>
<dbReference type="InterPro" id="IPR027417">
    <property type="entry name" value="P-loop_NTPase"/>
</dbReference>
<keyword evidence="4 6" id="KW-0067">ATP-binding</keyword>
<evidence type="ECO:0000256" key="3">
    <source>
        <dbReference type="ARBA" id="ARBA00022741"/>
    </source>
</evidence>
<accession>A0ABT3YKT5</accession>
<dbReference type="SMART" id="SM00382">
    <property type="entry name" value="AAA"/>
    <property type="match status" value="1"/>
</dbReference>
<dbReference type="InterPro" id="IPR003593">
    <property type="entry name" value="AAA+_ATPase"/>
</dbReference>
<dbReference type="InterPro" id="IPR003439">
    <property type="entry name" value="ABC_transporter-like_ATP-bd"/>
</dbReference>
<reference evidence="6" key="1">
    <citation type="submission" date="2022-10" db="EMBL/GenBank/DDBJ databases">
        <title>Hoeflea sp. J2-29, isolated from marine algae.</title>
        <authorList>
            <person name="Kristyanto S."/>
            <person name="Kim J.M."/>
            <person name="Jeon C.O."/>
        </authorList>
    </citation>
    <scope>NUCLEOTIDE SEQUENCE</scope>
    <source>
        <strain evidence="6">J2-29</strain>
    </source>
</reference>
<dbReference type="PROSITE" id="PS50893">
    <property type="entry name" value="ABC_TRANSPORTER_2"/>
    <property type="match status" value="1"/>
</dbReference>
<evidence type="ECO:0000256" key="1">
    <source>
        <dbReference type="ARBA" id="ARBA00005417"/>
    </source>
</evidence>
<name>A0ABT3YKT5_9HYPH</name>
<comment type="caution">
    <text evidence="6">The sequence shown here is derived from an EMBL/GenBank/DDBJ whole genome shotgun (WGS) entry which is preliminary data.</text>
</comment>
<dbReference type="Proteomes" id="UP001081283">
    <property type="component" value="Unassembled WGS sequence"/>
</dbReference>
<feature type="domain" description="ABC transporter" evidence="5">
    <location>
        <begin position="1"/>
        <end position="197"/>
    </location>
</feature>
<gene>
    <name evidence="6" type="ORF">OEG82_21165</name>
</gene>
<dbReference type="SUPFAM" id="SSF52540">
    <property type="entry name" value="P-loop containing nucleoside triphosphate hydrolases"/>
    <property type="match status" value="1"/>
</dbReference>
<evidence type="ECO:0000256" key="2">
    <source>
        <dbReference type="ARBA" id="ARBA00022448"/>
    </source>
</evidence>
<sequence length="197" mass="21234">MISVDVRAKHYGPVQVLKDIRFDLAAGETIALLGPSGIGKSTLLRLIAGIDPKFEGRIVRPDKIAIVFQEPTLLSWRSSIDNIRLVHPHLTKQAACAALEDVGLSDKADLFPGQLSLGQQRRLSLARGFAGEPDLLIMDEPFVSLDAKAADEMLSLTESLIAKTHPATIFVTHSASEAKRLATRILTLGGHPATLVT</sequence>
<dbReference type="InterPro" id="IPR017871">
    <property type="entry name" value="ABC_transporter-like_CS"/>
</dbReference>
<keyword evidence="2" id="KW-0813">Transport</keyword>
<dbReference type="Pfam" id="PF00005">
    <property type="entry name" value="ABC_tran"/>
    <property type="match status" value="1"/>
</dbReference>
<evidence type="ECO:0000256" key="4">
    <source>
        <dbReference type="ARBA" id="ARBA00022840"/>
    </source>
</evidence>
<proteinExistence type="inferred from homology"/>
<keyword evidence="3" id="KW-0547">Nucleotide-binding</keyword>
<dbReference type="RefSeq" id="WP_267614321.1">
    <property type="nucleotide sequence ID" value="NZ_JAOVZQ010000001.1"/>
</dbReference>
<keyword evidence="7" id="KW-1185">Reference proteome</keyword>
<dbReference type="InterPro" id="IPR050166">
    <property type="entry name" value="ABC_transporter_ATP-bind"/>
</dbReference>
<dbReference type="EMBL" id="JAOVZQ010000001">
    <property type="protein sequence ID" value="MCY0096502.1"/>
    <property type="molecule type" value="Genomic_DNA"/>
</dbReference>
<dbReference type="Gene3D" id="3.40.50.300">
    <property type="entry name" value="P-loop containing nucleotide triphosphate hydrolases"/>
    <property type="match status" value="1"/>
</dbReference>
<organism evidence="6 7">
    <name type="scientific">Hoeflea ulvae</name>
    <dbReference type="NCBI Taxonomy" id="2983764"/>
    <lineage>
        <taxon>Bacteria</taxon>
        <taxon>Pseudomonadati</taxon>
        <taxon>Pseudomonadota</taxon>
        <taxon>Alphaproteobacteria</taxon>
        <taxon>Hyphomicrobiales</taxon>
        <taxon>Rhizobiaceae</taxon>
        <taxon>Hoeflea</taxon>
    </lineage>
</organism>
<evidence type="ECO:0000313" key="7">
    <source>
        <dbReference type="Proteomes" id="UP001081283"/>
    </source>
</evidence>
<protein>
    <submittedName>
        <fullName evidence="6">ABC transporter ATP-binding protein</fullName>
    </submittedName>
</protein>
<comment type="similarity">
    <text evidence="1">Belongs to the ABC transporter superfamily.</text>
</comment>
<evidence type="ECO:0000259" key="5">
    <source>
        <dbReference type="PROSITE" id="PS50893"/>
    </source>
</evidence>
<evidence type="ECO:0000313" key="6">
    <source>
        <dbReference type="EMBL" id="MCY0096502.1"/>
    </source>
</evidence>
<dbReference type="PANTHER" id="PTHR42788:SF19">
    <property type="entry name" value="ALIPHATIC SULFONATES IMPORT ATP-BINDING PROTEIN SSUB 2"/>
    <property type="match status" value="1"/>
</dbReference>